<accession>A0A9N8ZFF6</accession>
<proteinExistence type="predicted"/>
<dbReference type="EMBL" id="CAJVPI010000128">
    <property type="protein sequence ID" value="CAG8485925.1"/>
    <property type="molecule type" value="Genomic_DNA"/>
</dbReference>
<comment type="caution">
    <text evidence="1">The sequence shown here is derived from an EMBL/GenBank/DDBJ whole genome shotgun (WGS) entry which is preliminary data.</text>
</comment>
<sequence length="109" mass="12439">MSASSRAFKPVLKPLLHACKMSAVTATLTPCVETFNSSMTTSGKENMRELTGEQVYLRSEHHNNAWKEPNHIEQELNSLRHFSQDQNPPFFEVKAFPQLLQFVYIVVDS</sequence>
<evidence type="ECO:0000313" key="2">
    <source>
        <dbReference type="Proteomes" id="UP000789739"/>
    </source>
</evidence>
<dbReference type="Proteomes" id="UP000789739">
    <property type="component" value="Unassembled WGS sequence"/>
</dbReference>
<name>A0A9N8ZFF6_9GLOM</name>
<evidence type="ECO:0000313" key="1">
    <source>
        <dbReference type="EMBL" id="CAG8485925.1"/>
    </source>
</evidence>
<protein>
    <submittedName>
        <fullName evidence="1">5699_t:CDS:1</fullName>
    </submittedName>
</protein>
<reference evidence="1" key="1">
    <citation type="submission" date="2021-06" db="EMBL/GenBank/DDBJ databases">
        <authorList>
            <person name="Kallberg Y."/>
            <person name="Tangrot J."/>
            <person name="Rosling A."/>
        </authorList>
    </citation>
    <scope>NUCLEOTIDE SEQUENCE</scope>
    <source>
        <strain evidence="1">BR232B</strain>
    </source>
</reference>
<organism evidence="1 2">
    <name type="scientific">Paraglomus brasilianum</name>
    <dbReference type="NCBI Taxonomy" id="144538"/>
    <lineage>
        <taxon>Eukaryota</taxon>
        <taxon>Fungi</taxon>
        <taxon>Fungi incertae sedis</taxon>
        <taxon>Mucoromycota</taxon>
        <taxon>Glomeromycotina</taxon>
        <taxon>Glomeromycetes</taxon>
        <taxon>Paraglomerales</taxon>
        <taxon>Paraglomeraceae</taxon>
        <taxon>Paraglomus</taxon>
    </lineage>
</organism>
<keyword evidence="2" id="KW-1185">Reference proteome</keyword>
<dbReference type="AlphaFoldDB" id="A0A9N8ZFF6"/>
<gene>
    <name evidence="1" type="ORF">PBRASI_LOCUS1831</name>
</gene>